<protein>
    <submittedName>
        <fullName evidence="4">Uncharacterized protein</fullName>
    </submittedName>
</protein>
<feature type="chain" id="PRO_5040178220" evidence="3">
    <location>
        <begin position="19"/>
        <end position="365"/>
    </location>
</feature>
<name>A0A9P0E5F3_NEZVI</name>
<dbReference type="GO" id="GO:0006309">
    <property type="term" value="P:apoptotic DNA fragmentation"/>
    <property type="evidence" value="ECO:0007669"/>
    <property type="project" value="TreeGrafter"/>
</dbReference>
<dbReference type="PANTHER" id="PTHR10858">
    <property type="entry name" value="DEOXYRIBONUCLEASE II"/>
    <property type="match status" value="1"/>
</dbReference>
<keyword evidence="2" id="KW-0378">Hydrolase</keyword>
<evidence type="ECO:0000256" key="1">
    <source>
        <dbReference type="ARBA" id="ARBA00007527"/>
    </source>
</evidence>
<dbReference type="Pfam" id="PF03265">
    <property type="entry name" value="DNase_II"/>
    <property type="match status" value="1"/>
</dbReference>
<keyword evidence="5" id="KW-1185">Reference proteome</keyword>
<evidence type="ECO:0000313" key="4">
    <source>
        <dbReference type="EMBL" id="CAH1390340.1"/>
    </source>
</evidence>
<dbReference type="OrthoDB" id="10261598at2759"/>
<dbReference type="CDD" id="cd09120">
    <property type="entry name" value="PLDc_DNaseII_1"/>
    <property type="match status" value="1"/>
</dbReference>
<proteinExistence type="inferred from homology"/>
<sequence>MRTVSLAWILLTLSSVFASDPIQCRDENNNPVDWFVVNKFPLIKYAKQSLIKTGKGYMYITDTQLDDGWQISERSIDAEDSIIANTLSFLDNVKKDDMLWLVYNDEGDVECSNCGHTKGFIAGDSYSGFWLIHSVPKYLPGKYPRTGLRYGQSALCISLNHTNLDMIGDFLKYNKPNFQQWHLSNTLRKLYPKITAAVNYSEDKAPFNIQKPIYSKNGVEFQGFAKSRNFHTDLYEWVAKSLGEDLYTETWINERGVLPSNCDNDYRVINIMSMRHPNFNLIYSTHKDHSKLAIAASKANPWVCVGDINRAKSQENRGGGTVCFNNNKLWNSYFKLINSTEKCQSYLINTFNHESPNVKIQVNLL</sequence>
<dbReference type="Proteomes" id="UP001152798">
    <property type="component" value="Chromosome 1"/>
</dbReference>
<dbReference type="AlphaFoldDB" id="A0A9P0E5F3"/>
<dbReference type="InterPro" id="IPR004947">
    <property type="entry name" value="DNase_II"/>
</dbReference>
<gene>
    <name evidence="4" type="ORF">NEZAVI_LOCUS1558</name>
</gene>
<dbReference type="PANTHER" id="PTHR10858:SF23">
    <property type="entry name" value="DEOXYRIBONUCLEASE II"/>
    <property type="match status" value="1"/>
</dbReference>
<organism evidence="4 5">
    <name type="scientific">Nezara viridula</name>
    <name type="common">Southern green stink bug</name>
    <name type="synonym">Cimex viridulus</name>
    <dbReference type="NCBI Taxonomy" id="85310"/>
    <lineage>
        <taxon>Eukaryota</taxon>
        <taxon>Metazoa</taxon>
        <taxon>Ecdysozoa</taxon>
        <taxon>Arthropoda</taxon>
        <taxon>Hexapoda</taxon>
        <taxon>Insecta</taxon>
        <taxon>Pterygota</taxon>
        <taxon>Neoptera</taxon>
        <taxon>Paraneoptera</taxon>
        <taxon>Hemiptera</taxon>
        <taxon>Heteroptera</taxon>
        <taxon>Panheteroptera</taxon>
        <taxon>Pentatomomorpha</taxon>
        <taxon>Pentatomoidea</taxon>
        <taxon>Pentatomidae</taxon>
        <taxon>Pentatominae</taxon>
        <taxon>Nezara</taxon>
    </lineage>
</organism>
<keyword evidence="3" id="KW-0732">Signal</keyword>
<comment type="similarity">
    <text evidence="1">Belongs to the DNase II family.</text>
</comment>
<evidence type="ECO:0000256" key="2">
    <source>
        <dbReference type="ARBA" id="ARBA00022801"/>
    </source>
</evidence>
<feature type="signal peptide" evidence="3">
    <location>
        <begin position="1"/>
        <end position="18"/>
    </location>
</feature>
<evidence type="ECO:0000313" key="5">
    <source>
        <dbReference type="Proteomes" id="UP001152798"/>
    </source>
</evidence>
<reference evidence="4" key="1">
    <citation type="submission" date="2022-01" db="EMBL/GenBank/DDBJ databases">
        <authorList>
            <person name="King R."/>
        </authorList>
    </citation>
    <scope>NUCLEOTIDE SEQUENCE</scope>
</reference>
<dbReference type="EMBL" id="OV725077">
    <property type="protein sequence ID" value="CAH1390340.1"/>
    <property type="molecule type" value="Genomic_DNA"/>
</dbReference>
<evidence type="ECO:0000256" key="3">
    <source>
        <dbReference type="SAM" id="SignalP"/>
    </source>
</evidence>
<dbReference type="GO" id="GO:0004531">
    <property type="term" value="F:deoxyribonuclease II activity"/>
    <property type="evidence" value="ECO:0007669"/>
    <property type="project" value="InterPro"/>
</dbReference>
<dbReference type="CDD" id="cd09121">
    <property type="entry name" value="PLDc_DNaseII_2"/>
    <property type="match status" value="1"/>
</dbReference>
<accession>A0A9P0E5F3</accession>